<dbReference type="Pfam" id="PF02317">
    <property type="entry name" value="Octopine_DH"/>
    <property type="match status" value="1"/>
</dbReference>
<dbReference type="SUPFAM" id="SSF51971">
    <property type="entry name" value="Nucleotide-binding domain"/>
    <property type="match status" value="1"/>
</dbReference>
<dbReference type="EMBL" id="JAECZA010000233">
    <property type="protein sequence ID" value="MBH8576565.1"/>
    <property type="molecule type" value="Genomic_DNA"/>
</dbReference>
<evidence type="ECO:0000313" key="2">
    <source>
        <dbReference type="EMBL" id="MBH8576565.1"/>
    </source>
</evidence>
<evidence type="ECO:0000313" key="3">
    <source>
        <dbReference type="Proteomes" id="UP000662314"/>
    </source>
</evidence>
<dbReference type="SUPFAM" id="SSF48179">
    <property type="entry name" value="6-phosphogluconate dehydrogenase C-terminal domain-like"/>
    <property type="match status" value="1"/>
</dbReference>
<comment type="caution">
    <text evidence="2">The sequence shown here is derived from an EMBL/GenBank/DDBJ whole genome shotgun (WGS) entry which is preliminary data.</text>
</comment>
<gene>
    <name evidence="2" type="ORF">I8752_26955</name>
</gene>
<dbReference type="Gene3D" id="3.40.50.720">
    <property type="entry name" value="NAD(P)-binding Rossmann-like Domain"/>
    <property type="match status" value="1"/>
</dbReference>
<dbReference type="InterPro" id="IPR051729">
    <property type="entry name" value="Opine/Lysopine_DH"/>
</dbReference>
<name>A0A8J7I848_9NOST</name>
<sequence>MLQNSYLVVGKGHIGLATAVYLSNQGYTVYLFSRRSSIVAQTRTINSIGSVSPGSYLVAACSNNIYELAALNGGKLPLNVLICCRGQDIEPYAKILAEYVNPQMNVLVFCASRFAGRVFCQELQRLGITEEQLPVVGDVNNTPFVSRSNTEDRVKISTLTNKFFVAAQNQIMTDRIVSAYQTVFSNLCAATSVLEINLNKVNDIIHLPLLLVSLARWESGEDYNPYHNLGRRTVGLIDHLDRDRIAVGEALQVPNLIDIKSHYQIAYGTTASSLYEHMQQVGAYSSTTLYNPHHRYLVEDLPYGCFPLQVLARLAGVETPFLDSCITIGNKFLDIPLEWNAEFLELDRYQLAQEL</sequence>
<accession>A0A8J7I848</accession>
<dbReference type="Proteomes" id="UP000662314">
    <property type="component" value="Unassembled WGS sequence"/>
</dbReference>
<reference evidence="2 3" key="1">
    <citation type="journal article" date="2021" name="Int. J. Syst. Evol. Microbiol.">
        <title>Amazonocrinis nigriterrae gen. nov., sp. nov., Atlanticothrix silvestris gen. nov., sp. nov. and Dendronalium phyllosphericum gen. nov., sp. nov., nostocacean cyanobacteria from Brazilian environments.</title>
        <authorList>
            <person name="Alvarenga D.O."/>
            <person name="Andreote A.P.D."/>
            <person name="Branco L.H.Z."/>
            <person name="Delbaje E."/>
            <person name="Cruz R.B."/>
            <person name="Varani A.M."/>
            <person name="Fiore M.F."/>
        </authorList>
    </citation>
    <scope>NUCLEOTIDE SEQUENCE [LARGE SCALE GENOMIC DNA]</scope>
    <source>
        <strain evidence="2 3">CENA369</strain>
    </source>
</reference>
<dbReference type="RefSeq" id="WP_225895937.1">
    <property type="nucleotide sequence ID" value="NZ_JAECZA010000233.1"/>
</dbReference>
<dbReference type="GO" id="GO:0016491">
    <property type="term" value="F:oxidoreductase activity"/>
    <property type="evidence" value="ECO:0007669"/>
    <property type="project" value="InterPro"/>
</dbReference>
<dbReference type="InterPro" id="IPR008927">
    <property type="entry name" value="6-PGluconate_DH-like_C_sf"/>
</dbReference>
<organism evidence="2 3">
    <name type="scientific">Dendronalium phyllosphericum CENA369</name>
    <dbReference type="NCBI Taxonomy" id="1725256"/>
    <lineage>
        <taxon>Bacteria</taxon>
        <taxon>Bacillati</taxon>
        <taxon>Cyanobacteriota</taxon>
        <taxon>Cyanophyceae</taxon>
        <taxon>Nostocales</taxon>
        <taxon>Nostocaceae</taxon>
        <taxon>Dendronalium</taxon>
        <taxon>Dendronalium phyllosphericum</taxon>
    </lineage>
</organism>
<dbReference type="InterPro" id="IPR003421">
    <property type="entry name" value="Opine_DH"/>
</dbReference>
<dbReference type="PANTHER" id="PTHR38015">
    <property type="entry name" value="BLR6086 PROTEIN"/>
    <property type="match status" value="1"/>
</dbReference>
<dbReference type="Gene3D" id="1.10.1040.10">
    <property type="entry name" value="N-(1-d-carboxylethyl)-l-norvaline Dehydrogenase, domain 2"/>
    <property type="match status" value="1"/>
</dbReference>
<feature type="domain" description="Opine dehydrogenase" evidence="1">
    <location>
        <begin position="190"/>
        <end position="332"/>
    </location>
</feature>
<proteinExistence type="predicted"/>
<evidence type="ECO:0000259" key="1">
    <source>
        <dbReference type="Pfam" id="PF02317"/>
    </source>
</evidence>
<protein>
    <submittedName>
        <fullName evidence="2">NAD/NADP octopine/nopaline dehydrogenase family protein</fullName>
    </submittedName>
</protein>
<dbReference type="PANTHER" id="PTHR38015:SF1">
    <property type="entry name" value="OPINE DEHYDROGENASE DOMAIN-CONTAINING PROTEIN"/>
    <property type="match status" value="1"/>
</dbReference>
<dbReference type="InterPro" id="IPR013328">
    <property type="entry name" value="6PGD_dom2"/>
</dbReference>
<dbReference type="AlphaFoldDB" id="A0A8J7I848"/>
<keyword evidence="3" id="KW-1185">Reference proteome</keyword>